<evidence type="ECO:0000313" key="6">
    <source>
        <dbReference type="Proteomes" id="UP000649617"/>
    </source>
</evidence>
<protein>
    <submittedName>
        <fullName evidence="5">TUB1 protein</fullName>
    </submittedName>
</protein>
<dbReference type="InterPro" id="IPR000217">
    <property type="entry name" value="Tubulin"/>
</dbReference>
<evidence type="ECO:0000256" key="1">
    <source>
        <dbReference type="ARBA" id="ARBA00009636"/>
    </source>
</evidence>
<dbReference type="OrthoDB" id="423518at2759"/>
<dbReference type="AlphaFoldDB" id="A0A812RXD6"/>
<keyword evidence="3" id="KW-0547">Nucleotide-binding</keyword>
<organism evidence="5 6">
    <name type="scientific">Symbiodinium pilosum</name>
    <name type="common">Dinoflagellate</name>
    <dbReference type="NCBI Taxonomy" id="2952"/>
    <lineage>
        <taxon>Eukaryota</taxon>
        <taxon>Sar</taxon>
        <taxon>Alveolata</taxon>
        <taxon>Dinophyceae</taxon>
        <taxon>Suessiales</taxon>
        <taxon>Symbiodiniaceae</taxon>
        <taxon>Symbiodinium</taxon>
    </lineage>
</organism>
<keyword evidence="6" id="KW-1185">Reference proteome</keyword>
<keyword evidence="2" id="KW-0493">Microtubule</keyword>
<evidence type="ECO:0000256" key="4">
    <source>
        <dbReference type="ARBA" id="ARBA00023134"/>
    </source>
</evidence>
<evidence type="ECO:0000256" key="2">
    <source>
        <dbReference type="ARBA" id="ARBA00022701"/>
    </source>
</evidence>
<feature type="non-terminal residue" evidence="5">
    <location>
        <position position="1"/>
    </location>
</feature>
<dbReference type="GO" id="GO:0007017">
    <property type="term" value="P:microtubule-based process"/>
    <property type="evidence" value="ECO:0007669"/>
    <property type="project" value="InterPro"/>
</dbReference>
<dbReference type="Gene3D" id="3.40.50.1440">
    <property type="entry name" value="Tubulin/FtsZ, GTPase domain"/>
    <property type="match status" value="1"/>
</dbReference>
<comment type="caution">
    <text evidence="5">The sequence shown here is derived from an EMBL/GenBank/DDBJ whole genome shotgun (WGS) entry which is preliminary data.</text>
</comment>
<dbReference type="Proteomes" id="UP000649617">
    <property type="component" value="Unassembled WGS sequence"/>
</dbReference>
<comment type="similarity">
    <text evidence="1">Belongs to the tubulin family.</text>
</comment>
<dbReference type="EMBL" id="CAJNIZ010021913">
    <property type="protein sequence ID" value="CAE7456755.1"/>
    <property type="molecule type" value="Genomic_DNA"/>
</dbReference>
<name>A0A812RXD6_SYMPI</name>
<accession>A0A812RXD6</accession>
<dbReference type="GO" id="GO:0005874">
    <property type="term" value="C:microtubule"/>
    <property type="evidence" value="ECO:0007669"/>
    <property type="project" value="UniProtKB-KW"/>
</dbReference>
<dbReference type="SUPFAM" id="SSF52490">
    <property type="entry name" value="Tubulin nucleotide-binding domain-like"/>
    <property type="match status" value="1"/>
</dbReference>
<reference evidence="5" key="1">
    <citation type="submission" date="2021-02" db="EMBL/GenBank/DDBJ databases">
        <authorList>
            <person name="Dougan E. K."/>
            <person name="Rhodes N."/>
            <person name="Thang M."/>
            <person name="Chan C."/>
        </authorList>
    </citation>
    <scope>NUCLEOTIDE SEQUENCE</scope>
</reference>
<evidence type="ECO:0000313" key="5">
    <source>
        <dbReference type="EMBL" id="CAE7456755.1"/>
    </source>
</evidence>
<proteinExistence type="inferred from homology"/>
<sequence>MSYGVSAPFTANIGSRKSNVAPSLICLHLGGEGSDVGTACWKRLMDEHLLDASGRPTEGAFFGCSTPFFAESTTGRYVPRAVFAGYGAARMESVSKAGLFAPTSVL</sequence>
<gene>
    <name evidence="5" type="primary">TUB1</name>
    <name evidence="5" type="ORF">SPIL2461_LOCUS11237</name>
</gene>
<dbReference type="GO" id="GO:0005525">
    <property type="term" value="F:GTP binding"/>
    <property type="evidence" value="ECO:0007669"/>
    <property type="project" value="UniProtKB-KW"/>
</dbReference>
<dbReference type="InterPro" id="IPR036525">
    <property type="entry name" value="Tubulin/FtsZ_GTPase_sf"/>
</dbReference>
<keyword evidence="4" id="KW-0342">GTP-binding</keyword>
<evidence type="ECO:0000256" key="3">
    <source>
        <dbReference type="ARBA" id="ARBA00022741"/>
    </source>
</evidence>
<dbReference type="PRINTS" id="PR01161">
    <property type="entry name" value="TUBULIN"/>
</dbReference>